<name>A0ABS5HUG0_9RHOB</name>
<feature type="compositionally biased region" description="Gly residues" evidence="1">
    <location>
        <begin position="97"/>
        <end position="109"/>
    </location>
</feature>
<evidence type="ECO:0000256" key="2">
    <source>
        <dbReference type="SAM" id="SignalP"/>
    </source>
</evidence>
<reference evidence="3 4" key="1">
    <citation type="journal article" date="2021" name="Arch. Microbiol.">
        <title>Thalassobius aquimarinus sp. nov., isolated from the Sea of Japan seashore.</title>
        <authorList>
            <person name="Kurilenko V.V."/>
            <person name="Romanenko L.A."/>
            <person name="Chernysheva N.Y."/>
            <person name="Velansky P.V."/>
            <person name="Tekutyeva L.A."/>
            <person name="Isaeva M.P."/>
            <person name="Mikhailov V.V."/>
        </authorList>
    </citation>
    <scope>NUCLEOTIDE SEQUENCE [LARGE SCALE GENOMIC DNA]</scope>
    <source>
        <strain evidence="3 4">KMM 8518</strain>
    </source>
</reference>
<evidence type="ECO:0008006" key="5">
    <source>
        <dbReference type="Google" id="ProtNLM"/>
    </source>
</evidence>
<dbReference type="EMBL" id="JADMKU010000016">
    <property type="protein sequence ID" value="MBR9652624.1"/>
    <property type="molecule type" value="Genomic_DNA"/>
</dbReference>
<feature type="compositionally biased region" description="Gly residues" evidence="1">
    <location>
        <begin position="161"/>
        <end position="174"/>
    </location>
</feature>
<dbReference type="Proteomes" id="UP001195941">
    <property type="component" value="Unassembled WGS sequence"/>
</dbReference>
<feature type="chain" id="PRO_5047015900" description="PepSY domain-containing protein" evidence="2">
    <location>
        <begin position="24"/>
        <end position="174"/>
    </location>
</feature>
<proteinExistence type="predicted"/>
<comment type="caution">
    <text evidence="3">The sequence shown here is derived from an EMBL/GenBank/DDBJ whole genome shotgun (WGS) entry which is preliminary data.</text>
</comment>
<organism evidence="3 4">
    <name type="scientific">Thalassovita aquimarina</name>
    <dbReference type="NCBI Taxonomy" id="2785917"/>
    <lineage>
        <taxon>Bacteria</taxon>
        <taxon>Pseudomonadati</taxon>
        <taxon>Pseudomonadota</taxon>
        <taxon>Alphaproteobacteria</taxon>
        <taxon>Rhodobacterales</taxon>
        <taxon>Roseobacteraceae</taxon>
        <taxon>Thalassovita</taxon>
    </lineage>
</organism>
<keyword evidence="2" id="KW-0732">Signal</keyword>
<keyword evidence="4" id="KW-1185">Reference proteome</keyword>
<feature type="signal peptide" evidence="2">
    <location>
        <begin position="1"/>
        <end position="23"/>
    </location>
</feature>
<evidence type="ECO:0000313" key="3">
    <source>
        <dbReference type="EMBL" id="MBR9652624.1"/>
    </source>
</evidence>
<gene>
    <name evidence="3" type="ORF">IT775_16005</name>
</gene>
<feature type="compositionally biased region" description="Acidic residues" evidence="1">
    <location>
        <begin position="123"/>
        <end position="132"/>
    </location>
</feature>
<feature type="compositionally biased region" description="Acidic residues" evidence="1">
    <location>
        <begin position="141"/>
        <end position="160"/>
    </location>
</feature>
<dbReference type="RefSeq" id="WP_212702239.1">
    <property type="nucleotide sequence ID" value="NZ_JADMKU010000016.1"/>
</dbReference>
<evidence type="ECO:0000256" key="1">
    <source>
        <dbReference type="SAM" id="MobiDB-lite"/>
    </source>
</evidence>
<evidence type="ECO:0000313" key="4">
    <source>
        <dbReference type="Proteomes" id="UP001195941"/>
    </source>
</evidence>
<protein>
    <recommendedName>
        <fullName evidence="5">PepSY domain-containing protein</fullName>
    </recommendedName>
</protein>
<feature type="region of interest" description="Disordered" evidence="1">
    <location>
        <begin position="78"/>
        <end position="174"/>
    </location>
</feature>
<sequence length="174" mass="17188">MFGKVQLKPLIIVMMLAALPAAADGVRDSVVSQLKQQGYQEITVSRTWLGRTRILARRDGERREIIVNPRTGEILRDFWASEDDSGPVILANPGPPSTGGDGPDGGGSDSGDDGGDSGHGDGGDDSGGDDGGGDSGGGDDGGGDADADSGGESGEGEGDSGGDSGGDDGPGGDD</sequence>
<accession>A0ABS5HUG0</accession>